<dbReference type="GO" id="GO:0006310">
    <property type="term" value="P:DNA recombination"/>
    <property type="evidence" value="ECO:0007669"/>
    <property type="project" value="UniProtKB-KW"/>
</dbReference>
<dbReference type="InterPro" id="IPR010998">
    <property type="entry name" value="Integrase_recombinase_N"/>
</dbReference>
<evidence type="ECO:0000313" key="6">
    <source>
        <dbReference type="EMBL" id="SVA03452.1"/>
    </source>
</evidence>
<dbReference type="PANTHER" id="PTHR30349:SF81">
    <property type="entry name" value="TYROSINE RECOMBINASE XERC"/>
    <property type="match status" value="1"/>
</dbReference>
<feature type="domain" description="Tyr recombinase" evidence="4">
    <location>
        <begin position="108"/>
        <end position="267"/>
    </location>
</feature>
<name>A0A381SH80_9ZZZZ</name>
<protein>
    <recommendedName>
        <fullName evidence="7">Tyrosine recombinase XerD</fullName>
    </recommendedName>
</protein>
<organism evidence="6">
    <name type="scientific">marine metagenome</name>
    <dbReference type="NCBI Taxonomy" id="408172"/>
    <lineage>
        <taxon>unclassified sequences</taxon>
        <taxon>metagenomes</taxon>
        <taxon>ecological metagenomes</taxon>
    </lineage>
</organism>
<reference evidence="6" key="1">
    <citation type="submission" date="2018-05" db="EMBL/GenBank/DDBJ databases">
        <authorList>
            <person name="Lanie J.A."/>
            <person name="Ng W.-L."/>
            <person name="Kazmierczak K.M."/>
            <person name="Andrzejewski T.M."/>
            <person name="Davidsen T.M."/>
            <person name="Wayne K.J."/>
            <person name="Tettelin H."/>
            <person name="Glass J.I."/>
            <person name="Rusch D."/>
            <person name="Podicherti R."/>
            <person name="Tsui H.-C.T."/>
            <person name="Winkler M.E."/>
        </authorList>
    </citation>
    <scope>NUCLEOTIDE SEQUENCE</scope>
</reference>
<dbReference type="InterPro" id="IPR044068">
    <property type="entry name" value="CB"/>
</dbReference>
<sequence>MNWDVALDNFKNYLKIERNLSINTIESYLFDVKKLINFLKKNKIEKNPNELTSKITKEFIYNISKKIKPPTQARIISGIRRFYDYLILENLIEKNPMDNIESPKLGTNLPNTLTIEEIDKIISTIKLGSKTGLRNIAIVELLYSCGLRVSELINLKISDLFFKESLIKVTGKGNKERFVPISKQSQIYINNYVQDVRSYQKIKKGFEDTLFLNERGTILSRVMIFLILKKLKDASNINKKIGPHTLRHSFATHLIENGADLITIQKM</sequence>
<dbReference type="InterPro" id="IPR002104">
    <property type="entry name" value="Integrase_catalytic"/>
</dbReference>
<dbReference type="GO" id="GO:0003677">
    <property type="term" value="F:DNA binding"/>
    <property type="evidence" value="ECO:0007669"/>
    <property type="project" value="UniProtKB-KW"/>
</dbReference>
<feature type="non-terminal residue" evidence="6">
    <location>
        <position position="267"/>
    </location>
</feature>
<dbReference type="Pfam" id="PF02899">
    <property type="entry name" value="Phage_int_SAM_1"/>
    <property type="match status" value="1"/>
</dbReference>
<keyword evidence="2" id="KW-0238">DNA-binding</keyword>
<evidence type="ECO:0000259" key="4">
    <source>
        <dbReference type="PROSITE" id="PS51898"/>
    </source>
</evidence>
<dbReference type="PANTHER" id="PTHR30349">
    <property type="entry name" value="PHAGE INTEGRASE-RELATED"/>
    <property type="match status" value="1"/>
</dbReference>
<dbReference type="AlphaFoldDB" id="A0A381SH80"/>
<keyword evidence="3" id="KW-0233">DNA recombination</keyword>
<dbReference type="Pfam" id="PF00589">
    <property type="entry name" value="Phage_integrase"/>
    <property type="match status" value="1"/>
</dbReference>
<keyword evidence="1" id="KW-0229">DNA integration</keyword>
<dbReference type="PROSITE" id="PS51900">
    <property type="entry name" value="CB"/>
    <property type="match status" value="1"/>
</dbReference>
<dbReference type="PROSITE" id="PS51898">
    <property type="entry name" value="TYR_RECOMBINASE"/>
    <property type="match status" value="1"/>
</dbReference>
<evidence type="ECO:0008006" key="7">
    <source>
        <dbReference type="Google" id="ProtNLM"/>
    </source>
</evidence>
<proteinExistence type="predicted"/>
<dbReference type="InterPro" id="IPR011010">
    <property type="entry name" value="DNA_brk_join_enz"/>
</dbReference>
<evidence type="ECO:0000256" key="3">
    <source>
        <dbReference type="ARBA" id="ARBA00023172"/>
    </source>
</evidence>
<dbReference type="InterPro" id="IPR050090">
    <property type="entry name" value="Tyrosine_recombinase_XerCD"/>
</dbReference>
<dbReference type="Gene3D" id="1.10.443.10">
    <property type="entry name" value="Intergrase catalytic core"/>
    <property type="match status" value="1"/>
</dbReference>
<evidence type="ECO:0000259" key="5">
    <source>
        <dbReference type="PROSITE" id="PS51900"/>
    </source>
</evidence>
<dbReference type="Gene3D" id="1.10.150.130">
    <property type="match status" value="1"/>
</dbReference>
<gene>
    <name evidence="6" type="ORF">METZ01_LOCUS56306</name>
</gene>
<dbReference type="InterPro" id="IPR013762">
    <property type="entry name" value="Integrase-like_cat_sf"/>
</dbReference>
<dbReference type="EMBL" id="UINC01003111">
    <property type="protein sequence ID" value="SVA03452.1"/>
    <property type="molecule type" value="Genomic_DNA"/>
</dbReference>
<evidence type="ECO:0000256" key="2">
    <source>
        <dbReference type="ARBA" id="ARBA00023125"/>
    </source>
</evidence>
<feature type="domain" description="Core-binding (CB)" evidence="5">
    <location>
        <begin position="1"/>
        <end position="87"/>
    </location>
</feature>
<dbReference type="GO" id="GO:0015074">
    <property type="term" value="P:DNA integration"/>
    <property type="evidence" value="ECO:0007669"/>
    <property type="project" value="UniProtKB-KW"/>
</dbReference>
<dbReference type="InterPro" id="IPR004107">
    <property type="entry name" value="Integrase_SAM-like_N"/>
</dbReference>
<evidence type="ECO:0000256" key="1">
    <source>
        <dbReference type="ARBA" id="ARBA00022908"/>
    </source>
</evidence>
<dbReference type="SUPFAM" id="SSF56349">
    <property type="entry name" value="DNA breaking-rejoining enzymes"/>
    <property type="match status" value="1"/>
</dbReference>
<accession>A0A381SH80</accession>